<dbReference type="eggNOG" id="COG0716">
    <property type="taxonomic scope" value="Bacteria"/>
</dbReference>
<dbReference type="GO" id="GO:0010181">
    <property type="term" value="F:FMN binding"/>
    <property type="evidence" value="ECO:0007669"/>
    <property type="project" value="InterPro"/>
</dbReference>
<dbReference type="HOGENOM" id="CLU_068890_0_0_9"/>
<dbReference type="SUPFAM" id="SSF52218">
    <property type="entry name" value="Flavoproteins"/>
    <property type="match status" value="1"/>
</dbReference>
<accession>G5GRS7</accession>
<dbReference type="PANTHER" id="PTHR39201">
    <property type="entry name" value="EXPORTED PROTEIN-RELATED"/>
    <property type="match status" value="1"/>
</dbReference>
<sequence>MKKILLIFCTVFAVLAIGCGNMSTDGDDLDHADSVVLDLTRPIHPPANFSGKRVLVAFFSRAGENFEVGVIDKGNTHIIAEQIAEITHADKIFEIQTITPYPINYQEMTKVAKEEQASSARPPLAARMEDMDSYDIVYLGYPIWYQDLPMPVYTFLESYDFTGKTIIPFCTGSGNAMSGMEEEIPHFAKGAQMQKGFGIQGKFVHNNPDQAKLEVANWLSSLGYSN</sequence>
<evidence type="ECO:0000313" key="4">
    <source>
        <dbReference type="Proteomes" id="UP000004129"/>
    </source>
</evidence>
<dbReference type="GO" id="GO:0016651">
    <property type="term" value="F:oxidoreductase activity, acting on NAD(P)H"/>
    <property type="evidence" value="ECO:0007669"/>
    <property type="project" value="UniProtKB-ARBA"/>
</dbReference>
<dbReference type="InterPro" id="IPR008254">
    <property type="entry name" value="Flavodoxin/NO_synth"/>
</dbReference>
<dbReference type="PROSITE" id="PS51257">
    <property type="entry name" value="PROKAR_LIPOPROTEIN"/>
    <property type="match status" value="1"/>
</dbReference>
<dbReference type="InterPro" id="IPR029039">
    <property type="entry name" value="Flavoprotein-like_sf"/>
</dbReference>
<keyword evidence="1" id="KW-0732">Signal</keyword>
<keyword evidence="4" id="KW-1185">Reference proteome</keyword>
<dbReference type="EMBL" id="ACZM01000019">
    <property type="protein sequence ID" value="EHG18820.1"/>
    <property type="molecule type" value="Genomic_DNA"/>
</dbReference>
<evidence type="ECO:0000259" key="2">
    <source>
        <dbReference type="Pfam" id="PF12682"/>
    </source>
</evidence>
<dbReference type="PATRIC" id="fig|679201.3.peg.1975"/>
<organism evidence="3 4">
    <name type="scientific">Selenomonas infelix ATCC 43532</name>
    <dbReference type="NCBI Taxonomy" id="679201"/>
    <lineage>
        <taxon>Bacteria</taxon>
        <taxon>Bacillati</taxon>
        <taxon>Bacillota</taxon>
        <taxon>Negativicutes</taxon>
        <taxon>Selenomonadales</taxon>
        <taxon>Selenomonadaceae</taxon>
        <taxon>Selenomonas</taxon>
    </lineage>
</organism>
<name>G5GRS7_9FIRM</name>
<dbReference type="RefSeq" id="WP_006693393.1">
    <property type="nucleotide sequence ID" value="NZ_JH376800.1"/>
</dbReference>
<feature type="domain" description="Flavodoxin-like" evidence="2">
    <location>
        <begin position="73"/>
        <end position="202"/>
    </location>
</feature>
<dbReference type="Pfam" id="PF12682">
    <property type="entry name" value="Flavodoxin_4"/>
    <property type="match status" value="1"/>
</dbReference>
<dbReference type="Proteomes" id="UP000004129">
    <property type="component" value="Unassembled WGS sequence"/>
</dbReference>
<protein>
    <recommendedName>
        <fullName evidence="2">Flavodoxin-like domain-containing protein</fullName>
    </recommendedName>
</protein>
<dbReference type="Gene3D" id="3.40.50.360">
    <property type="match status" value="1"/>
</dbReference>
<dbReference type="PANTHER" id="PTHR39201:SF1">
    <property type="entry name" value="FLAVODOXIN-LIKE DOMAIN-CONTAINING PROTEIN"/>
    <property type="match status" value="1"/>
</dbReference>
<gene>
    <name evidence="3" type="ORF">HMPREF9334_01958</name>
</gene>
<reference evidence="3 4" key="1">
    <citation type="submission" date="2011-08" db="EMBL/GenBank/DDBJ databases">
        <title>The Genome Sequence of Selenomonas infelix ATCC 43532.</title>
        <authorList>
            <consortium name="The Broad Institute Genome Sequencing Platform"/>
            <person name="Earl A."/>
            <person name="Ward D."/>
            <person name="Feldgarden M."/>
            <person name="Gevers D."/>
            <person name="Izard J."/>
            <person name="Blanton J.M."/>
            <person name="Baranova O.V."/>
            <person name="Dewhirst F.E."/>
            <person name="Young S.K."/>
            <person name="Zeng Q."/>
            <person name="Gargeya S."/>
            <person name="Fitzgerald M."/>
            <person name="Haas B."/>
            <person name="Abouelleil A."/>
            <person name="Alvarado L."/>
            <person name="Arachchi H.M."/>
            <person name="Berlin A."/>
            <person name="Brown A."/>
            <person name="Chapman S.B."/>
            <person name="Chen Z."/>
            <person name="Dunbar C."/>
            <person name="Freedman E."/>
            <person name="Gearin G."/>
            <person name="Gellesch M."/>
            <person name="Goldberg J."/>
            <person name="Griggs A."/>
            <person name="Gujja S."/>
            <person name="Heiman D."/>
            <person name="Howarth C."/>
            <person name="Larson L."/>
            <person name="Lui A."/>
            <person name="MacDonald P.J.P."/>
            <person name="Montmayeur A."/>
            <person name="Murphy C."/>
            <person name="Neiman D."/>
            <person name="Pearson M."/>
            <person name="Priest M."/>
            <person name="Roberts A."/>
            <person name="Saif S."/>
            <person name="Shea T."/>
            <person name="Shenoy N."/>
            <person name="Sisk P."/>
            <person name="Stolte C."/>
            <person name="Sykes S."/>
            <person name="Wortman J."/>
            <person name="Nusbaum C."/>
            <person name="Birren B."/>
        </authorList>
    </citation>
    <scope>NUCLEOTIDE SEQUENCE [LARGE SCALE GENOMIC DNA]</scope>
    <source>
        <strain evidence="3 4">ATCC 43532</strain>
    </source>
</reference>
<dbReference type="OrthoDB" id="9806505at2"/>
<feature type="chain" id="PRO_5038388278" description="Flavodoxin-like domain-containing protein" evidence="1">
    <location>
        <begin position="19"/>
        <end position="226"/>
    </location>
</feature>
<comment type="caution">
    <text evidence="3">The sequence shown here is derived from an EMBL/GenBank/DDBJ whole genome shotgun (WGS) entry which is preliminary data.</text>
</comment>
<evidence type="ECO:0000313" key="3">
    <source>
        <dbReference type="EMBL" id="EHG18820.1"/>
    </source>
</evidence>
<feature type="signal peptide" evidence="1">
    <location>
        <begin position="1"/>
        <end position="18"/>
    </location>
</feature>
<proteinExistence type="predicted"/>
<dbReference type="AlphaFoldDB" id="G5GRS7"/>
<dbReference type="STRING" id="679201.HMPREF9334_01958"/>
<evidence type="ECO:0000256" key="1">
    <source>
        <dbReference type="SAM" id="SignalP"/>
    </source>
</evidence>